<evidence type="ECO:0000313" key="2">
    <source>
        <dbReference type="Proteomes" id="UP000010102"/>
    </source>
</evidence>
<evidence type="ECO:0000313" key="1">
    <source>
        <dbReference type="EMBL" id="CCD05918.1"/>
    </source>
</evidence>
<reference evidence="1 2" key="1">
    <citation type="submission" date="2011-07" db="EMBL/GenBank/DDBJ databases">
        <authorList>
            <person name="Genoscope - CEA"/>
        </authorList>
    </citation>
    <scope>NUCLEOTIDE SEQUENCE [LARGE SCALE GENOMIC DNA]</scope>
    <source>
        <strain evidence="2">lorraine</strain>
    </source>
</reference>
<proteinExistence type="predicted"/>
<dbReference type="EMBL" id="FQ958210">
    <property type="protein sequence ID" value="CCD05918.1"/>
    <property type="molecule type" value="Genomic_DNA"/>
</dbReference>
<dbReference type="KEGG" id="lpo:LPO_1905"/>
<organism evidence="1 2">
    <name type="scientific">Legionella pneumophila subsp. pneumophila</name>
    <dbReference type="NCBI Taxonomy" id="91891"/>
    <lineage>
        <taxon>Bacteria</taxon>
        <taxon>Pseudomonadati</taxon>
        <taxon>Pseudomonadota</taxon>
        <taxon>Gammaproteobacteria</taxon>
        <taxon>Legionellales</taxon>
        <taxon>Legionellaceae</taxon>
        <taxon>Legionella</taxon>
    </lineage>
</organism>
<accession>A0AAV2V0B2</accession>
<gene>
    <name evidence="1" type="ORF">LPO_1905</name>
</gene>
<dbReference type="Proteomes" id="UP000010102">
    <property type="component" value="Chromosome"/>
</dbReference>
<protein>
    <submittedName>
        <fullName evidence="1">Uncharacterized protein</fullName>
    </submittedName>
</protein>
<sequence length="55" mass="6583">MIFKYRLVFNPFIQDISHKTYLSFRELIIQSNKLLDCWVPGLIELNATTLKYYPS</sequence>
<dbReference type="AlphaFoldDB" id="A0AAV2V0B2"/>
<name>A0AAV2V0B2_LEGPN</name>